<comment type="function">
    <text evidence="14">Protein C is a vitamin K-dependent serine protease that regulates blood coagulation by inactivating factors Va and VIIIa in the presence of calcium ions and phospholipids. Exerts a protective effect on the endothelial cell barrier function.</text>
</comment>
<feature type="non-terminal residue" evidence="21">
    <location>
        <position position="1"/>
    </location>
</feature>
<proteinExistence type="predicted"/>
<evidence type="ECO:0000256" key="11">
    <source>
        <dbReference type="ARBA" id="ARBA00023157"/>
    </source>
</evidence>
<dbReference type="GO" id="GO:0005794">
    <property type="term" value="C:Golgi apparatus"/>
    <property type="evidence" value="ECO:0007669"/>
    <property type="project" value="UniProtKB-SubCell"/>
</dbReference>
<evidence type="ECO:0000256" key="14">
    <source>
        <dbReference type="ARBA" id="ARBA00037553"/>
    </source>
</evidence>
<dbReference type="InterPro" id="IPR009003">
    <property type="entry name" value="Peptidase_S1_PA"/>
</dbReference>
<dbReference type="EMBL" id="NCKV01058880">
    <property type="protein sequence ID" value="RWS00825.1"/>
    <property type="molecule type" value="Genomic_DNA"/>
</dbReference>
<comment type="subcellular location">
    <subcellularLocation>
        <location evidence="1">Endoplasmic reticulum</location>
    </subcellularLocation>
    <subcellularLocation>
        <location evidence="2">Golgi apparatus</location>
    </subcellularLocation>
    <subcellularLocation>
        <location evidence="3">Secreted</location>
    </subcellularLocation>
</comment>
<dbReference type="InterPro" id="IPR050127">
    <property type="entry name" value="Serine_Proteases_S1"/>
</dbReference>
<evidence type="ECO:0000256" key="13">
    <source>
        <dbReference type="ARBA" id="ARBA00036045"/>
    </source>
</evidence>
<evidence type="ECO:0000256" key="12">
    <source>
        <dbReference type="ARBA" id="ARBA00023180"/>
    </source>
</evidence>
<reference evidence="21 22" key="1">
    <citation type="journal article" date="2018" name="Gigascience">
        <title>Genomes of trombidid mites reveal novel predicted allergens and laterally-transferred genes associated with secondary metabolism.</title>
        <authorList>
            <person name="Dong X."/>
            <person name="Chaisiri K."/>
            <person name="Xia D."/>
            <person name="Armstrong S.D."/>
            <person name="Fang Y."/>
            <person name="Donnelly M.J."/>
            <person name="Kadowaki T."/>
            <person name="McGarry J.W."/>
            <person name="Darby A.C."/>
            <person name="Makepeace B.L."/>
        </authorList>
    </citation>
    <scope>NUCLEOTIDE SEQUENCE [LARGE SCALE GENOMIC DNA]</scope>
    <source>
        <strain evidence="21">UoL-UT</strain>
    </source>
</reference>
<evidence type="ECO:0000256" key="1">
    <source>
        <dbReference type="ARBA" id="ARBA00004240"/>
    </source>
</evidence>
<dbReference type="PROSITE" id="PS00135">
    <property type="entry name" value="TRYPSIN_SER"/>
    <property type="match status" value="1"/>
</dbReference>
<keyword evidence="10" id="KW-0333">Golgi apparatus</keyword>
<evidence type="ECO:0000256" key="7">
    <source>
        <dbReference type="ARBA" id="ARBA00022801"/>
    </source>
</evidence>
<keyword evidence="11" id="KW-1015">Disulfide bond</keyword>
<comment type="catalytic activity">
    <reaction evidence="13">
        <text>Degradation of blood coagulation factors Va and VIIIa.</text>
        <dbReference type="EC" id="3.4.21.69"/>
    </reaction>
</comment>
<evidence type="ECO:0000256" key="18">
    <source>
        <dbReference type="ARBA" id="ARBA00042403"/>
    </source>
</evidence>
<dbReference type="GO" id="GO:0007599">
    <property type="term" value="P:hemostasis"/>
    <property type="evidence" value="ECO:0007669"/>
    <property type="project" value="UniProtKB-KW"/>
</dbReference>
<evidence type="ECO:0000259" key="20">
    <source>
        <dbReference type="PROSITE" id="PS50240"/>
    </source>
</evidence>
<evidence type="ECO:0000256" key="4">
    <source>
        <dbReference type="ARBA" id="ARBA00022525"/>
    </source>
</evidence>
<evidence type="ECO:0000256" key="5">
    <source>
        <dbReference type="ARBA" id="ARBA00022670"/>
    </source>
</evidence>
<dbReference type="EC" id="3.4.21.69" evidence="15"/>
<evidence type="ECO:0000256" key="15">
    <source>
        <dbReference type="ARBA" id="ARBA00038995"/>
    </source>
</evidence>
<dbReference type="OrthoDB" id="6514235at2759"/>
<evidence type="ECO:0000313" key="21">
    <source>
        <dbReference type="EMBL" id="RWS00825.1"/>
    </source>
</evidence>
<dbReference type="InterPro" id="IPR001254">
    <property type="entry name" value="Trypsin_dom"/>
</dbReference>
<dbReference type="GO" id="GO:0004252">
    <property type="term" value="F:serine-type endopeptidase activity"/>
    <property type="evidence" value="ECO:0007669"/>
    <property type="project" value="UniProtKB-EC"/>
</dbReference>
<keyword evidence="5" id="KW-0645">Protease</keyword>
<dbReference type="STRING" id="299467.A0A443QCT9"/>
<keyword evidence="8" id="KW-0256">Endoplasmic reticulum</keyword>
<dbReference type="SMART" id="SM00020">
    <property type="entry name" value="Tryp_SPc"/>
    <property type="match status" value="1"/>
</dbReference>
<keyword evidence="9" id="KW-0720">Serine protease</keyword>
<keyword evidence="7" id="KW-0378">Hydrolase</keyword>
<dbReference type="PROSITE" id="PS50240">
    <property type="entry name" value="TRYPSIN_DOM"/>
    <property type="match status" value="1"/>
</dbReference>
<dbReference type="FunFam" id="2.40.10.10:FF:000011">
    <property type="entry name" value="Coagulation factor X"/>
    <property type="match status" value="1"/>
</dbReference>
<dbReference type="GO" id="GO:0006508">
    <property type="term" value="P:proteolysis"/>
    <property type="evidence" value="ECO:0007669"/>
    <property type="project" value="UniProtKB-KW"/>
</dbReference>
<evidence type="ECO:0000256" key="9">
    <source>
        <dbReference type="ARBA" id="ARBA00022825"/>
    </source>
</evidence>
<dbReference type="SUPFAM" id="SSF50494">
    <property type="entry name" value="Trypsin-like serine proteases"/>
    <property type="match status" value="1"/>
</dbReference>
<keyword evidence="4" id="KW-0964">Secreted</keyword>
<protein>
    <recommendedName>
        <fullName evidence="16">Vitamin K-dependent protein C</fullName>
        <ecNumber evidence="15">3.4.21.69</ecNumber>
    </recommendedName>
    <alternativeName>
        <fullName evidence="19">Anticoagulant protein C</fullName>
    </alternativeName>
    <alternativeName>
        <fullName evidence="17">Autoprothrombin IIA</fullName>
    </alternativeName>
    <alternativeName>
        <fullName evidence="18">Blood coagulation factor XIV</fullName>
    </alternativeName>
</protein>
<evidence type="ECO:0000256" key="17">
    <source>
        <dbReference type="ARBA" id="ARBA00041306"/>
    </source>
</evidence>
<evidence type="ECO:0000256" key="8">
    <source>
        <dbReference type="ARBA" id="ARBA00022824"/>
    </source>
</evidence>
<gene>
    <name evidence="21" type="ORF">B4U80_07788</name>
</gene>
<dbReference type="Proteomes" id="UP000288716">
    <property type="component" value="Unassembled WGS sequence"/>
</dbReference>
<dbReference type="InterPro" id="IPR043504">
    <property type="entry name" value="Peptidase_S1_PA_chymotrypsin"/>
</dbReference>
<organism evidence="21 22">
    <name type="scientific">Leptotrombidium deliense</name>
    <dbReference type="NCBI Taxonomy" id="299467"/>
    <lineage>
        <taxon>Eukaryota</taxon>
        <taxon>Metazoa</taxon>
        <taxon>Ecdysozoa</taxon>
        <taxon>Arthropoda</taxon>
        <taxon>Chelicerata</taxon>
        <taxon>Arachnida</taxon>
        <taxon>Acari</taxon>
        <taxon>Acariformes</taxon>
        <taxon>Trombidiformes</taxon>
        <taxon>Prostigmata</taxon>
        <taxon>Anystina</taxon>
        <taxon>Parasitengona</taxon>
        <taxon>Trombiculoidea</taxon>
        <taxon>Trombiculidae</taxon>
        <taxon>Leptotrombidium</taxon>
    </lineage>
</organism>
<evidence type="ECO:0000313" key="22">
    <source>
        <dbReference type="Proteomes" id="UP000288716"/>
    </source>
</evidence>
<dbReference type="VEuPathDB" id="VectorBase:LDEU014440"/>
<dbReference type="PANTHER" id="PTHR24264">
    <property type="entry name" value="TRYPSIN-RELATED"/>
    <property type="match status" value="1"/>
</dbReference>
<accession>A0A443QCT9</accession>
<dbReference type="PANTHER" id="PTHR24264:SF65">
    <property type="entry name" value="SRCR DOMAIN-CONTAINING PROTEIN"/>
    <property type="match status" value="1"/>
</dbReference>
<evidence type="ECO:0000256" key="16">
    <source>
        <dbReference type="ARBA" id="ARBA00040219"/>
    </source>
</evidence>
<comment type="caution">
    <text evidence="21">The sequence shown here is derived from an EMBL/GenBank/DDBJ whole genome shotgun (WGS) entry which is preliminary data.</text>
</comment>
<name>A0A443QCT9_9ACAR</name>
<keyword evidence="6" id="KW-0356">Hemostasis</keyword>
<evidence type="ECO:0000256" key="2">
    <source>
        <dbReference type="ARBA" id="ARBA00004555"/>
    </source>
</evidence>
<dbReference type="InterPro" id="IPR033116">
    <property type="entry name" value="TRYPSIN_SER"/>
</dbReference>
<evidence type="ECO:0000256" key="3">
    <source>
        <dbReference type="ARBA" id="ARBA00004613"/>
    </source>
</evidence>
<dbReference type="Pfam" id="PF00089">
    <property type="entry name" value="Trypsin"/>
    <property type="match status" value="1"/>
</dbReference>
<evidence type="ECO:0000256" key="19">
    <source>
        <dbReference type="ARBA" id="ARBA00042906"/>
    </source>
</evidence>
<feature type="domain" description="Peptidase S1" evidence="20">
    <location>
        <begin position="1"/>
        <end position="114"/>
    </location>
</feature>
<dbReference type="GO" id="GO:0005615">
    <property type="term" value="C:extracellular space"/>
    <property type="evidence" value="ECO:0007669"/>
    <property type="project" value="TreeGrafter"/>
</dbReference>
<evidence type="ECO:0000256" key="10">
    <source>
        <dbReference type="ARBA" id="ARBA00023034"/>
    </source>
</evidence>
<dbReference type="CDD" id="cd00190">
    <property type="entry name" value="Tryp_SPc"/>
    <property type="match status" value="1"/>
</dbReference>
<keyword evidence="22" id="KW-1185">Reference proteome</keyword>
<dbReference type="GO" id="GO:0005783">
    <property type="term" value="C:endoplasmic reticulum"/>
    <property type="evidence" value="ECO:0007669"/>
    <property type="project" value="UniProtKB-SubCell"/>
</dbReference>
<dbReference type="AlphaFoldDB" id="A0A443QCT9"/>
<keyword evidence="12" id="KW-0325">Glycoprotein</keyword>
<evidence type="ECO:0000256" key="6">
    <source>
        <dbReference type="ARBA" id="ARBA00022696"/>
    </source>
</evidence>
<dbReference type="Gene3D" id="2.40.10.10">
    <property type="entry name" value="Trypsin-like serine proteases"/>
    <property type="match status" value="1"/>
</dbReference>
<sequence>KFDGIATVAGWGYHYSGENRISDKLMALDVQLLETEECHAYSIFNDDLMLCAGYVEGKRDACQGDSGGPLVHDIDGVTVQIGIVSYGEGCADVGKPGVYTNVAKLVPWIEEITGITYTE</sequence>